<evidence type="ECO:0000313" key="7">
    <source>
        <dbReference type="Proteomes" id="UP001155077"/>
    </source>
</evidence>
<dbReference type="SUPFAM" id="SSF109854">
    <property type="entry name" value="DinB/YfiT-like putative metalloenzymes"/>
    <property type="match status" value="1"/>
</dbReference>
<dbReference type="HAMAP" id="MF_01256">
    <property type="entry name" value="YfiT_hydrol"/>
    <property type="match status" value="1"/>
</dbReference>
<sequence length="181" mass="21168">MTTEELENLKYPIGKYEFPDDVSQSVIENWIQTIEELPGKLDKAIRPLDNEQLDTPYRTDGWTIRQLVHHIADSHMNALLRFKWTLTEDTPTIKAYDQDLFAKLEDSISAPVEYSLDFLRGLHGKWAFLLKSLSSSDFEKEFVHPETGNKIVLLKLLGMYAWHSEHHYAHIENILIKKSWK</sequence>
<comment type="caution">
    <text evidence="6">The sequence shown here is derived from an EMBL/GenBank/DDBJ whole genome shotgun (WGS) entry which is preliminary data.</text>
</comment>
<keyword evidence="1" id="KW-0963">Cytoplasm</keyword>
<evidence type="ECO:0000259" key="5">
    <source>
        <dbReference type="Pfam" id="PF12867"/>
    </source>
</evidence>
<keyword evidence="2" id="KW-0479">Metal-binding</keyword>
<dbReference type="EMBL" id="JAMSCK010000001">
    <property type="protein sequence ID" value="MCM8568015.1"/>
    <property type="molecule type" value="Genomic_DNA"/>
</dbReference>
<keyword evidence="3 6" id="KW-0378">Hydrolase</keyword>
<dbReference type="InterPro" id="IPR034660">
    <property type="entry name" value="DinB/YfiT-like"/>
</dbReference>
<dbReference type="NCBIfam" id="NF009807">
    <property type="entry name" value="PRK13291.1"/>
    <property type="match status" value="1"/>
</dbReference>
<dbReference type="RefSeq" id="WP_252110423.1">
    <property type="nucleotide sequence ID" value="NZ_JAMSCK010000001.1"/>
</dbReference>
<dbReference type="GO" id="GO:0016787">
    <property type="term" value="F:hydrolase activity"/>
    <property type="evidence" value="ECO:0007669"/>
    <property type="project" value="UniProtKB-KW"/>
</dbReference>
<evidence type="ECO:0000256" key="3">
    <source>
        <dbReference type="ARBA" id="ARBA00022801"/>
    </source>
</evidence>
<evidence type="ECO:0000313" key="6">
    <source>
        <dbReference type="EMBL" id="MCM8568015.1"/>
    </source>
</evidence>
<dbReference type="Proteomes" id="UP001155077">
    <property type="component" value="Unassembled WGS sequence"/>
</dbReference>
<reference evidence="6" key="1">
    <citation type="submission" date="2022-06" db="EMBL/GenBank/DDBJ databases">
        <title>Gramella sediminis sp. nov., isolated from deep-sea sediment of the Indian Ocean.</title>
        <authorList>
            <person name="Yang L."/>
        </authorList>
    </citation>
    <scope>NUCLEOTIDE SEQUENCE</scope>
    <source>
        <strain evidence="6">HMD3159</strain>
    </source>
</reference>
<keyword evidence="7" id="KW-1185">Reference proteome</keyword>
<dbReference type="InterPro" id="IPR023774">
    <property type="entry name" value="Put_metal_dep_hydrolase_YfiT"/>
</dbReference>
<feature type="domain" description="DinB-like" evidence="5">
    <location>
        <begin position="35"/>
        <end position="171"/>
    </location>
</feature>
<evidence type="ECO:0000256" key="2">
    <source>
        <dbReference type="ARBA" id="ARBA00022723"/>
    </source>
</evidence>
<name>A0ABT0YY08_9FLAO</name>
<dbReference type="Gene3D" id="1.20.120.450">
    <property type="entry name" value="dinb family like domain"/>
    <property type="match status" value="1"/>
</dbReference>
<organism evidence="6 7">
    <name type="scientific">Gramella jeungdoensis</name>
    <dbReference type="NCBI Taxonomy" id="708091"/>
    <lineage>
        <taxon>Bacteria</taxon>
        <taxon>Pseudomonadati</taxon>
        <taxon>Bacteroidota</taxon>
        <taxon>Flavobacteriia</taxon>
        <taxon>Flavobacteriales</taxon>
        <taxon>Flavobacteriaceae</taxon>
        <taxon>Christiangramia</taxon>
    </lineage>
</organism>
<evidence type="ECO:0000256" key="1">
    <source>
        <dbReference type="ARBA" id="ARBA00022490"/>
    </source>
</evidence>
<accession>A0ABT0YY08</accession>
<dbReference type="InterPro" id="IPR024775">
    <property type="entry name" value="DinB-like"/>
</dbReference>
<gene>
    <name evidence="6" type="ORF">NE848_01375</name>
</gene>
<protein>
    <submittedName>
        <fullName evidence="6">Metal-dependent hydrolase</fullName>
    </submittedName>
</protein>
<proteinExistence type="inferred from homology"/>
<keyword evidence="4" id="KW-0862">Zinc</keyword>
<evidence type="ECO:0000256" key="4">
    <source>
        <dbReference type="ARBA" id="ARBA00022833"/>
    </source>
</evidence>
<dbReference type="Pfam" id="PF12867">
    <property type="entry name" value="DinB_2"/>
    <property type="match status" value="1"/>
</dbReference>